<feature type="non-terminal residue" evidence="1">
    <location>
        <position position="150"/>
    </location>
</feature>
<dbReference type="EMBL" id="KZ824966">
    <property type="protein sequence ID" value="RAH68569.1"/>
    <property type="molecule type" value="Genomic_DNA"/>
</dbReference>
<organism evidence="1 2">
    <name type="scientific">Aspergillus aculeatinus CBS 121060</name>
    <dbReference type="NCBI Taxonomy" id="1448322"/>
    <lineage>
        <taxon>Eukaryota</taxon>
        <taxon>Fungi</taxon>
        <taxon>Dikarya</taxon>
        <taxon>Ascomycota</taxon>
        <taxon>Pezizomycotina</taxon>
        <taxon>Eurotiomycetes</taxon>
        <taxon>Eurotiomycetidae</taxon>
        <taxon>Eurotiales</taxon>
        <taxon>Aspergillaceae</taxon>
        <taxon>Aspergillus</taxon>
        <taxon>Aspergillus subgen. Circumdati</taxon>
    </lineage>
</organism>
<dbReference type="Proteomes" id="UP000249661">
    <property type="component" value="Unassembled WGS sequence"/>
</dbReference>
<gene>
    <name evidence="1" type="ORF">BO66DRAFT_455278</name>
</gene>
<keyword evidence="2" id="KW-1185">Reference proteome</keyword>
<name>A0ACD1H4T2_9EURO</name>
<proteinExistence type="predicted"/>
<sequence length="150" mass="15868">MLPPIALGPDEFAQDVSLGEKLLKILGPREVELDLVAPHEAGRPVVGGSVDEARVMAADQQPAHGHLHQLGLNCPHLPPQLVEGHKRRSPLLAIPKPPDRHPIGGQLWCGGCKHDVGSVEGYPGGRGALTSSGMVKRRVTGDGEGIGRYL</sequence>
<accession>A0ACD1H4T2</accession>
<protein>
    <submittedName>
        <fullName evidence="1">Uncharacterized protein</fullName>
    </submittedName>
</protein>
<reference evidence="1" key="1">
    <citation type="submission" date="2018-02" db="EMBL/GenBank/DDBJ databases">
        <title>The genomes of Aspergillus section Nigri reveals drivers in fungal speciation.</title>
        <authorList>
            <consortium name="DOE Joint Genome Institute"/>
            <person name="Vesth T.C."/>
            <person name="Nybo J."/>
            <person name="Theobald S."/>
            <person name="Brandl J."/>
            <person name="Frisvad J.C."/>
            <person name="Nielsen K.F."/>
            <person name="Lyhne E.K."/>
            <person name="Kogle M.E."/>
            <person name="Kuo A."/>
            <person name="Riley R."/>
            <person name="Clum A."/>
            <person name="Nolan M."/>
            <person name="Lipzen A."/>
            <person name="Salamov A."/>
            <person name="Henrissat B."/>
            <person name="Wiebenga A."/>
            <person name="De vries R.P."/>
            <person name="Grigoriev I.V."/>
            <person name="Mortensen U.H."/>
            <person name="Andersen M.R."/>
            <person name="Baker S.E."/>
        </authorList>
    </citation>
    <scope>NUCLEOTIDE SEQUENCE</scope>
    <source>
        <strain evidence="1">CBS 121060</strain>
    </source>
</reference>
<evidence type="ECO:0000313" key="1">
    <source>
        <dbReference type="EMBL" id="RAH68569.1"/>
    </source>
</evidence>
<evidence type="ECO:0000313" key="2">
    <source>
        <dbReference type="Proteomes" id="UP000249661"/>
    </source>
</evidence>